<dbReference type="InterPro" id="IPR036870">
    <property type="entry name" value="Ribosomal_bS18_sf"/>
</dbReference>
<evidence type="ECO:0000256" key="5">
    <source>
        <dbReference type="RuleBase" id="RU003910"/>
    </source>
</evidence>
<evidence type="ECO:0000313" key="7">
    <source>
        <dbReference type="Proteomes" id="UP000178256"/>
    </source>
</evidence>
<name>A0A1F8GNB7_9BACT</name>
<dbReference type="GO" id="GO:0006412">
    <property type="term" value="P:translation"/>
    <property type="evidence" value="ECO:0007669"/>
    <property type="project" value="UniProtKB-UniRule"/>
</dbReference>
<dbReference type="SUPFAM" id="SSF46911">
    <property type="entry name" value="Ribosomal protein S18"/>
    <property type="match status" value="1"/>
</dbReference>
<dbReference type="EMBL" id="MGKL01000001">
    <property type="protein sequence ID" value="OGN26902.1"/>
    <property type="molecule type" value="Genomic_DNA"/>
</dbReference>
<dbReference type="PANTHER" id="PTHR13479">
    <property type="entry name" value="30S RIBOSOMAL PROTEIN S18"/>
    <property type="match status" value="1"/>
</dbReference>
<evidence type="ECO:0000256" key="1">
    <source>
        <dbReference type="ARBA" id="ARBA00005589"/>
    </source>
</evidence>
<dbReference type="Proteomes" id="UP000178256">
    <property type="component" value="Unassembled WGS sequence"/>
</dbReference>
<dbReference type="STRING" id="1802697.A2925_01365"/>
<evidence type="ECO:0000256" key="4">
    <source>
        <dbReference type="HAMAP-Rule" id="MF_00270"/>
    </source>
</evidence>
<dbReference type="InterPro" id="IPR001648">
    <property type="entry name" value="Ribosomal_bS18"/>
</dbReference>
<dbReference type="GO" id="GO:0003735">
    <property type="term" value="F:structural constituent of ribosome"/>
    <property type="evidence" value="ECO:0007669"/>
    <property type="project" value="InterPro"/>
</dbReference>
<proteinExistence type="inferred from homology"/>
<keyword evidence="3 4" id="KW-0687">Ribonucleoprotein</keyword>
<dbReference type="Pfam" id="PF01084">
    <property type="entry name" value="Ribosomal_S18"/>
    <property type="match status" value="1"/>
</dbReference>
<dbReference type="NCBIfam" id="TIGR00165">
    <property type="entry name" value="S18"/>
    <property type="match status" value="1"/>
</dbReference>
<dbReference type="GO" id="GO:0070181">
    <property type="term" value="F:small ribosomal subunit rRNA binding"/>
    <property type="evidence" value="ECO:0007669"/>
    <property type="project" value="TreeGrafter"/>
</dbReference>
<comment type="caution">
    <text evidence="6">The sequence shown here is derived from an EMBL/GenBank/DDBJ whole genome shotgun (WGS) entry which is preliminary data.</text>
</comment>
<comment type="subunit">
    <text evidence="4">Part of the 30S ribosomal subunit. Forms a tight heterodimer with protein bS6.</text>
</comment>
<comment type="similarity">
    <text evidence="1 4 5">Belongs to the bacterial ribosomal protein bS18 family.</text>
</comment>
<evidence type="ECO:0000313" key="6">
    <source>
        <dbReference type="EMBL" id="OGN26902.1"/>
    </source>
</evidence>
<dbReference type="Gene3D" id="4.10.640.10">
    <property type="entry name" value="Ribosomal protein S18"/>
    <property type="match status" value="1"/>
</dbReference>
<dbReference type="PRINTS" id="PR00974">
    <property type="entry name" value="RIBOSOMALS18"/>
</dbReference>
<protein>
    <recommendedName>
        <fullName evidence="4">Small ribosomal subunit protein bS18</fullName>
    </recommendedName>
</protein>
<organism evidence="6 7">
    <name type="scientific">Candidatus Yanofskybacteria bacterium RIFCSPLOWO2_01_FULL_44_22</name>
    <dbReference type="NCBI Taxonomy" id="1802697"/>
    <lineage>
        <taxon>Bacteria</taxon>
        <taxon>Candidatus Yanofskyibacteriota</taxon>
    </lineage>
</organism>
<accession>A0A1F8GNB7</accession>
<dbReference type="AlphaFoldDB" id="A0A1F8GNB7"/>
<evidence type="ECO:0000256" key="3">
    <source>
        <dbReference type="ARBA" id="ARBA00023274"/>
    </source>
</evidence>
<reference evidence="6 7" key="1">
    <citation type="journal article" date="2016" name="Nat. Commun.">
        <title>Thousands of microbial genomes shed light on interconnected biogeochemical processes in an aquifer system.</title>
        <authorList>
            <person name="Anantharaman K."/>
            <person name="Brown C.T."/>
            <person name="Hug L.A."/>
            <person name="Sharon I."/>
            <person name="Castelle C.J."/>
            <person name="Probst A.J."/>
            <person name="Thomas B.C."/>
            <person name="Singh A."/>
            <person name="Wilkins M.J."/>
            <person name="Karaoz U."/>
            <person name="Brodie E.L."/>
            <person name="Williams K.H."/>
            <person name="Hubbard S.S."/>
            <person name="Banfield J.F."/>
        </authorList>
    </citation>
    <scope>NUCLEOTIDE SEQUENCE [LARGE SCALE GENOMIC DNA]</scope>
</reference>
<keyword evidence="2 4" id="KW-0689">Ribosomal protein</keyword>
<evidence type="ECO:0000256" key="2">
    <source>
        <dbReference type="ARBA" id="ARBA00022980"/>
    </source>
</evidence>
<dbReference type="HAMAP" id="MF_00270">
    <property type="entry name" value="Ribosomal_bS18"/>
    <property type="match status" value="1"/>
</dbReference>
<dbReference type="GO" id="GO:0022627">
    <property type="term" value="C:cytosolic small ribosomal subunit"/>
    <property type="evidence" value="ECO:0007669"/>
    <property type="project" value="TreeGrafter"/>
</dbReference>
<dbReference type="PANTHER" id="PTHR13479:SF40">
    <property type="entry name" value="SMALL RIBOSOMAL SUBUNIT PROTEIN BS18M"/>
    <property type="match status" value="1"/>
</dbReference>
<keyword evidence="4" id="KW-0699">rRNA-binding</keyword>
<keyword evidence="4" id="KW-0694">RNA-binding</keyword>
<sequence length="72" mass="8517">MQVECSLCADNINRIDYKNREFLRKFVTSQFKVATSKRNRLCAKHQRRVANAVKLARFMALLPYTRNQVVKK</sequence>
<gene>
    <name evidence="4" type="primary">rpsR</name>
    <name evidence="6" type="ORF">A2925_01365</name>
</gene>
<comment type="function">
    <text evidence="4">Binds as a heterodimer with protein bS6 to the central domain of the 16S rRNA, where it helps stabilize the platform of the 30S subunit.</text>
</comment>